<keyword evidence="2" id="KW-0378">Hydrolase</keyword>
<evidence type="ECO:0000259" key="1">
    <source>
        <dbReference type="PROSITE" id="PS51833"/>
    </source>
</evidence>
<dbReference type="PANTHER" id="PTHR33525:SF3">
    <property type="entry name" value="RIBONUCLEASE Y"/>
    <property type="match status" value="1"/>
</dbReference>
<name>A1AQV0_PELPD</name>
<evidence type="ECO:0000313" key="2">
    <source>
        <dbReference type="EMBL" id="ABK99720.1"/>
    </source>
</evidence>
<protein>
    <submittedName>
        <fullName evidence="2">Metal dependent phosphohydrolase</fullName>
    </submittedName>
</protein>
<dbReference type="InterPro" id="IPR052340">
    <property type="entry name" value="RNase_Y/CdgJ"/>
</dbReference>
<organism evidence="2 3">
    <name type="scientific">Pelobacter propionicus (strain DSM 2379 / NBRC 103807 / OttBd1)</name>
    <dbReference type="NCBI Taxonomy" id="338966"/>
    <lineage>
        <taxon>Bacteria</taxon>
        <taxon>Pseudomonadati</taxon>
        <taxon>Thermodesulfobacteriota</taxon>
        <taxon>Desulfuromonadia</taxon>
        <taxon>Desulfuromonadales</taxon>
        <taxon>Desulfuromonadaceae</taxon>
        <taxon>Pelobacter</taxon>
    </lineage>
</organism>
<dbReference type="InterPro" id="IPR013976">
    <property type="entry name" value="HDOD"/>
</dbReference>
<dbReference type="AlphaFoldDB" id="A1AQV0"/>
<dbReference type="SUPFAM" id="SSF109604">
    <property type="entry name" value="HD-domain/PDEase-like"/>
    <property type="match status" value="1"/>
</dbReference>
<dbReference type="Pfam" id="PF08668">
    <property type="entry name" value="HDOD"/>
    <property type="match status" value="1"/>
</dbReference>
<dbReference type="PROSITE" id="PS51833">
    <property type="entry name" value="HDOD"/>
    <property type="match status" value="1"/>
</dbReference>
<sequence length="282" mass="31241">MTTALISENMRKLLASQPIELPVFHPVALKLQSMLTDSDFTVDGVAAVANEDPALASQMLKMANSPMYMGRTRVATIREVVIRLGAQQVINIAIAVSQAAAHVSADPLLNRFMKSLWQHSHGAALGARWLTQSCGMRGAVDESYLAALLHDIGKLYLLKAIERLRGAGVIQSLDDELICLIFDEMHVEQGLRLVQHWNFPAMYCDVIRFHHAAEWDGINKMLAVVRLVNLACHRVGLGLRHEPDLDLMATEEAEILDLEESRIAELLVFLDTVRTAEGEDCP</sequence>
<dbReference type="KEGG" id="ppd:Ppro_2112"/>
<gene>
    <name evidence="2" type="ordered locus">Ppro_2112</name>
</gene>
<accession>A1AQV0</accession>
<dbReference type="GO" id="GO:0016787">
    <property type="term" value="F:hydrolase activity"/>
    <property type="evidence" value="ECO:0007669"/>
    <property type="project" value="UniProtKB-KW"/>
</dbReference>
<dbReference type="Proteomes" id="UP000006732">
    <property type="component" value="Chromosome"/>
</dbReference>
<feature type="domain" description="HDOD" evidence="1">
    <location>
        <begin position="21"/>
        <end position="213"/>
    </location>
</feature>
<dbReference type="PANTHER" id="PTHR33525">
    <property type="match status" value="1"/>
</dbReference>
<dbReference type="eggNOG" id="COG1639">
    <property type="taxonomic scope" value="Bacteria"/>
</dbReference>
<evidence type="ECO:0000313" key="3">
    <source>
        <dbReference type="Proteomes" id="UP000006732"/>
    </source>
</evidence>
<proteinExistence type="predicted"/>
<dbReference type="HOGENOM" id="CLU_048246_4_2_7"/>
<dbReference type="Gene3D" id="1.10.3210.10">
    <property type="entry name" value="Hypothetical protein af1432"/>
    <property type="match status" value="1"/>
</dbReference>
<keyword evidence="3" id="KW-1185">Reference proteome</keyword>
<dbReference type="OrthoDB" id="9773799at2"/>
<dbReference type="EMBL" id="CP000482">
    <property type="protein sequence ID" value="ABK99720.1"/>
    <property type="molecule type" value="Genomic_DNA"/>
</dbReference>
<dbReference type="RefSeq" id="WP_011735986.1">
    <property type="nucleotide sequence ID" value="NC_008609.1"/>
</dbReference>
<dbReference type="STRING" id="338966.Ppro_2112"/>
<reference evidence="2 3" key="1">
    <citation type="submission" date="2006-10" db="EMBL/GenBank/DDBJ databases">
        <title>Complete sequence of chromosome of Pelobacter propionicus DSM 2379.</title>
        <authorList>
            <consortium name="US DOE Joint Genome Institute"/>
            <person name="Copeland A."/>
            <person name="Lucas S."/>
            <person name="Lapidus A."/>
            <person name="Barry K."/>
            <person name="Detter J.C."/>
            <person name="Glavina del Rio T."/>
            <person name="Hammon N."/>
            <person name="Israni S."/>
            <person name="Dalin E."/>
            <person name="Tice H."/>
            <person name="Pitluck S."/>
            <person name="Saunders E."/>
            <person name="Brettin T."/>
            <person name="Bruce D."/>
            <person name="Han C."/>
            <person name="Tapia R."/>
            <person name="Schmutz J."/>
            <person name="Larimer F."/>
            <person name="Land M."/>
            <person name="Hauser L."/>
            <person name="Kyrpides N."/>
            <person name="Kim E."/>
            <person name="Lovley D."/>
            <person name="Richardson P."/>
        </authorList>
    </citation>
    <scope>NUCLEOTIDE SEQUENCE [LARGE SCALE GENOMIC DNA]</scope>
    <source>
        <strain evidence="3">DSM 2379 / NBRC 103807 / OttBd1</strain>
    </source>
</reference>